<evidence type="ECO:0000313" key="2">
    <source>
        <dbReference type="EMBL" id="KAK0136823.1"/>
    </source>
</evidence>
<proteinExistence type="predicted"/>
<feature type="compositionally biased region" description="Basic and acidic residues" evidence="1">
    <location>
        <begin position="1"/>
        <end position="12"/>
    </location>
</feature>
<sequence>MERVRERQRRGEQGGGGRGGRGGRGINRGGGHAGGRGRGRGRQEGAQRGPNLTNEIRATLVDHVVNHGLTLREAGLRVQPNLNRYTVASVIRTFRLENRIEGQERQGGRPPMFTEQQEREIVNMVLANNAITLNQLQANIVNNHAIFNDIHQVSTSTLARILKKKHIQMKQLYRVPFERNSERVKQLRHDYAERVLQMDGEEIQHEFIYVDEAGFNLTRTRRRGRNIIGHRAIVNVPGQRGGNTVFLDCLHTKIKSSTLLAKPYTQEAKHQPIFAQL</sequence>
<comment type="caution">
    <text evidence="2">The sequence shown here is derived from an EMBL/GenBank/DDBJ whole genome shotgun (WGS) entry which is preliminary data.</text>
</comment>
<accession>A0AA47MAT7</accession>
<dbReference type="InterPro" id="IPR009057">
    <property type="entry name" value="Homeodomain-like_sf"/>
</dbReference>
<dbReference type="EMBL" id="JAOPHQ010005125">
    <property type="protein sequence ID" value="KAK0136823.1"/>
    <property type="molecule type" value="Genomic_DNA"/>
</dbReference>
<dbReference type="Proteomes" id="UP001174136">
    <property type="component" value="Unassembled WGS sequence"/>
</dbReference>
<evidence type="ECO:0008006" key="4">
    <source>
        <dbReference type="Google" id="ProtNLM"/>
    </source>
</evidence>
<dbReference type="SUPFAM" id="SSF46689">
    <property type="entry name" value="Homeodomain-like"/>
    <property type="match status" value="1"/>
</dbReference>
<feature type="compositionally biased region" description="Gly residues" evidence="1">
    <location>
        <begin position="13"/>
        <end position="34"/>
    </location>
</feature>
<evidence type="ECO:0000256" key="1">
    <source>
        <dbReference type="SAM" id="MobiDB-lite"/>
    </source>
</evidence>
<protein>
    <recommendedName>
        <fullName evidence="4">Transposase</fullName>
    </recommendedName>
</protein>
<reference evidence="2" key="1">
    <citation type="journal article" date="2023" name="Front. Mar. Sci.">
        <title>A new Merluccius polli reference genome to investigate the effects of global change in West African waters.</title>
        <authorList>
            <person name="Mateo J.L."/>
            <person name="Blanco-Fernandez C."/>
            <person name="Garcia-Vazquez E."/>
            <person name="Machado-Schiaffino G."/>
        </authorList>
    </citation>
    <scope>NUCLEOTIDE SEQUENCE</scope>
    <source>
        <strain evidence="2">C29</strain>
        <tissue evidence="2">Fin</tissue>
    </source>
</reference>
<keyword evidence="3" id="KW-1185">Reference proteome</keyword>
<evidence type="ECO:0000313" key="3">
    <source>
        <dbReference type="Proteomes" id="UP001174136"/>
    </source>
</evidence>
<organism evidence="2 3">
    <name type="scientific">Merluccius polli</name>
    <name type="common">Benguela hake</name>
    <name type="synonym">Merluccius cadenati</name>
    <dbReference type="NCBI Taxonomy" id="89951"/>
    <lineage>
        <taxon>Eukaryota</taxon>
        <taxon>Metazoa</taxon>
        <taxon>Chordata</taxon>
        <taxon>Craniata</taxon>
        <taxon>Vertebrata</taxon>
        <taxon>Euteleostomi</taxon>
        <taxon>Actinopterygii</taxon>
        <taxon>Neopterygii</taxon>
        <taxon>Teleostei</taxon>
        <taxon>Neoteleostei</taxon>
        <taxon>Acanthomorphata</taxon>
        <taxon>Zeiogadaria</taxon>
        <taxon>Gadariae</taxon>
        <taxon>Gadiformes</taxon>
        <taxon>Gadoidei</taxon>
        <taxon>Merlucciidae</taxon>
        <taxon>Merluccius</taxon>
    </lineage>
</organism>
<name>A0AA47MAT7_MERPO</name>
<gene>
    <name evidence="2" type="ORF">N1851_026995</name>
</gene>
<dbReference type="AlphaFoldDB" id="A0AA47MAT7"/>
<feature type="region of interest" description="Disordered" evidence="1">
    <location>
        <begin position="1"/>
        <end position="51"/>
    </location>
</feature>